<dbReference type="GeneID" id="71513619"/>
<feature type="domain" description="LiaF transmembrane" evidence="3">
    <location>
        <begin position="8"/>
        <end position="112"/>
    </location>
</feature>
<dbReference type="PIRSF" id="PIRSF031509">
    <property type="entry name" value="Cell_wall_LiaF/YvqF"/>
    <property type="match status" value="1"/>
</dbReference>
<evidence type="ECO:0000259" key="2">
    <source>
        <dbReference type="Pfam" id="PF09922"/>
    </source>
</evidence>
<keyword evidence="1" id="KW-0812">Transmembrane</keyword>
<accession>A0AAC9IXE9</accession>
<organism evidence="4 6">
    <name type="scientific">Virgibacillus halodenitrificans</name>
    <name type="common">Bacillus halodenitrificans</name>
    <dbReference type="NCBI Taxonomy" id="1482"/>
    <lineage>
        <taxon>Bacteria</taxon>
        <taxon>Bacillati</taxon>
        <taxon>Bacillota</taxon>
        <taxon>Bacilli</taxon>
        <taxon>Bacillales</taxon>
        <taxon>Bacillaceae</taxon>
        <taxon>Virgibacillus</taxon>
    </lineage>
</organism>
<feature type="transmembrane region" description="Helical" evidence="1">
    <location>
        <begin position="7"/>
        <end position="27"/>
    </location>
</feature>
<dbReference type="Pfam" id="PF22570">
    <property type="entry name" value="LiaF-TM"/>
    <property type="match status" value="1"/>
</dbReference>
<dbReference type="RefSeq" id="WP_019376185.1">
    <property type="nucleotide sequence ID" value="NZ_CP017962.1"/>
</dbReference>
<feature type="transmembrane region" description="Helical" evidence="1">
    <location>
        <begin position="33"/>
        <end position="53"/>
    </location>
</feature>
<feature type="transmembrane region" description="Helical" evidence="1">
    <location>
        <begin position="60"/>
        <end position="78"/>
    </location>
</feature>
<protein>
    <submittedName>
        <fullName evidence="5">Cell wall-active antibiotics response protein</fullName>
    </submittedName>
</protein>
<evidence type="ECO:0000313" key="5">
    <source>
        <dbReference type="EMBL" id="MBD1221731.1"/>
    </source>
</evidence>
<sequence>MKSILRYFLAIFLIGLGIMLVLTNLGMVNFDFYTVWGYIYPIFFLVLGVKWVIDYFNRGEGSWIFGSFLIIFGGLLLLDRLELIVFSFGDVINLWPLLIIYAGFLLIGKKRTFVHGSSGNEKKNKKQRDSYFSFGNQEFNHQNWKVEPMNLSQMAGDFYFDFTKAFIPDKEIPISIQSLAGDVNIVMPENIDFRVKASVKAGEVYVAGQTVEGINRSLQYETNNYDTAVRKIDFQIHLKAGSIRIDYV</sequence>
<dbReference type="Pfam" id="PF09922">
    <property type="entry name" value="LiaF-like_C"/>
    <property type="match status" value="1"/>
</dbReference>
<keyword evidence="7" id="KW-1185">Reference proteome</keyword>
<evidence type="ECO:0000313" key="7">
    <source>
        <dbReference type="Proteomes" id="UP000621631"/>
    </source>
</evidence>
<dbReference type="Proteomes" id="UP000182945">
    <property type="component" value="Chromosome"/>
</dbReference>
<evidence type="ECO:0000256" key="1">
    <source>
        <dbReference type="SAM" id="Phobius"/>
    </source>
</evidence>
<dbReference type="InterPro" id="IPR047793">
    <property type="entry name" value="LiaF_C"/>
</dbReference>
<dbReference type="InterPro" id="IPR024425">
    <property type="entry name" value="LiaF-like_C"/>
</dbReference>
<feature type="transmembrane region" description="Helical" evidence="1">
    <location>
        <begin position="84"/>
        <end position="107"/>
    </location>
</feature>
<dbReference type="InterPro" id="IPR016975">
    <property type="entry name" value="Cell_wall_LiaF"/>
</dbReference>
<name>A0AAC9IXE9_VIRHA</name>
<dbReference type="EMBL" id="JACWEZ010000002">
    <property type="protein sequence ID" value="MBD1221731.1"/>
    <property type="molecule type" value="Genomic_DNA"/>
</dbReference>
<evidence type="ECO:0000259" key="3">
    <source>
        <dbReference type="Pfam" id="PF22570"/>
    </source>
</evidence>
<dbReference type="AlphaFoldDB" id="A0AAC9IXE9"/>
<gene>
    <name evidence="4" type="ORF">BME96_04365</name>
    <name evidence="5" type="ORF">IC602_03860</name>
</gene>
<keyword evidence="1" id="KW-0472">Membrane</keyword>
<dbReference type="KEGG" id="vhl:BME96_04365"/>
<evidence type="ECO:0000313" key="4">
    <source>
        <dbReference type="EMBL" id="APC47447.1"/>
    </source>
</evidence>
<dbReference type="EMBL" id="CP017962">
    <property type="protein sequence ID" value="APC47447.1"/>
    <property type="molecule type" value="Genomic_DNA"/>
</dbReference>
<feature type="domain" description="Cell wall-active antibiotics response LiaF-like C-terminal" evidence="2">
    <location>
        <begin position="134"/>
        <end position="245"/>
    </location>
</feature>
<dbReference type="NCBIfam" id="NF040535">
    <property type="entry name" value="LiaF_C_term"/>
    <property type="match status" value="1"/>
</dbReference>
<dbReference type="GO" id="GO:0016020">
    <property type="term" value="C:membrane"/>
    <property type="evidence" value="ECO:0007669"/>
    <property type="project" value="InterPro"/>
</dbReference>
<proteinExistence type="predicted"/>
<reference evidence="5 7" key="2">
    <citation type="submission" date="2020-09" db="EMBL/GenBank/DDBJ databases">
        <title>Draft Genome Sequences of Oil-Oxidizing Bacteria Halomonas titanicae, Marinobacter lutaoensis, and Virgibacillus halodenitrificans Isolated from Highly Saline Environments.</title>
        <authorList>
            <person name="Grouzdev D.S."/>
            <person name="Sokolova D.S."/>
            <person name="Semenova E.M."/>
            <person name="Borzenkov I.A."/>
            <person name="Bidzhieva S.K."/>
            <person name="Poltaraus A.B."/>
            <person name="Nazina T.N."/>
        </authorList>
    </citation>
    <scope>NUCLEOTIDE SEQUENCE [LARGE SCALE GENOMIC DNA]</scope>
    <source>
        <strain evidence="5 7">VKM B-3472D</strain>
    </source>
</reference>
<evidence type="ECO:0000313" key="6">
    <source>
        <dbReference type="Proteomes" id="UP000182945"/>
    </source>
</evidence>
<dbReference type="Proteomes" id="UP000621631">
    <property type="component" value="Unassembled WGS sequence"/>
</dbReference>
<keyword evidence="1" id="KW-1133">Transmembrane helix</keyword>
<reference evidence="4 6" key="1">
    <citation type="submission" date="2016-11" db="EMBL/GenBank/DDBJ databases">
        <title>Complete genome sequencing of Virgibacillus halodenitrificans PDB-F2.</title>
        <authorList>
            <person name="Sun Z."/>
            <person name="Zhou Y."/>
            <person name="Li H."/>
        </authorList>
    </citation>
    <scope>NUCLEOTIDE SEQUENCE [LARGE SCALE GENOMIC DNA]</scope>
    <source>
        <strain evidence="4 6">PDB-F2</strain>
    </source>
</reference>
<dbReference type="InterPro" id="IPR054331">
    <property type="entry name" value="LiaF_TM"/>
</dbReference>